<evidence type="ECO:0000256" key="3">
    <source>
        <dbReference type="ARBA" id="ARBA00022691"/>
    </source>
</evidence>
<dbReference type="Gene3D" id="3.40.50.150">
    <property type="entry name" value="Vaccinia Virus protein VP39"/>
    <property type="match status" value="1"/>
</dbReference>
<dbReference type="PROSITE" id="PS51683">
    <property type="entry name" value="SAM_OMT_II"/>
    <property type="match status" value="1"/>
</dbReference>
<dbReference type="EMBL" id="JACEIK010000632">
    <property type="protein sequence ID" value="MCD7460042.1"/>
    <property type="molecule type" value="Genomic_DNA"/>
</dbReference>
<dbReference type="SUPFAM" id="SSF46785">
    <property type="entry name" value="Winged helix' DNA-binding domain"/>
    <property type="match status" value="1"/>
</dbReference>
<feature type="domain" description="O-methyltransferase C-terminal" evidence="5">
    <location>
        <begin position="137"/>
        <end position="352"/>
    </location>
</feature>
<keyword evidence="1" id="KW-0489">Methyltransferase</keyword>
<keyword evidence="2" id="KW-0808">Transferase</keyword>
<proteinExistence type="inferred from homology"/>
<reference evidence="7 8" key="1">
    <citation type="journal article" date="2021" name="BMC Genomics">
        <title>Datura genome reveals duplications of psychoactive alkaloid biosynthetic genes and high mutation rate following tissue culture.</title>
        <authorList>
            <person name="Rajewski A."/>
            <person name="Carter-House D."/>
            <person name="Stajich J."/>
            <person name="Litt A."/>
        </authorList>
    </citation>
    <scope>NUCLEOTIDE SEQUENCE [LARGE SCALE GENOMIC DNA]</scope>
    <source>
        <strain evidence="7">AR-01</strain>
    </source>
</reference>
<evidence type="ECO:0000313" key="8">
    <source>
        <dbReference type="Proteomes" id="UP000823775"/>
    </source>
</evidence>
<dbReference type="PANTHER" id="PTHR11746">
    <property type="entry name" value="O-METHYLTRANSFERASE"/>
    <property type="match status" value="1"/>
</dbReference>
<dbReference type="InterPro" id="IPR036390">
    <property type="entry name" value="WH_DNA-bd_sf"/>
</dbReference>
<evidence type="ECO:0000313" key="7">
    <source>
        <dbReference type="EMBL" id="MCD7460042.1"/>
    </source>
</evidence>
<dbReference type="InterPro" id="IPR016461">
    <property type="entry name" value="COMT-like"/>
</dbReference>
<gene>
    <name evidence="7" type="ORF">HAX54_042742</name>
</gene>
<dbReference type="PIRSF" id="PIRSF005739">
    <property type="entry name" value="O-mtase"/>
    <property type="match status" value="1"/>
</dbReference>
<feature type="domain" description="O-methyltransferase dimerisation" evidence="6">
    <location>
        <begin position="23"/>
        <end position="115"/>
    </location>
</feature>
<organism evidence="7 8">
    <name type="scientific">Datura stramonium</name>
    <name type="common">Jimsonweed</name>
    <name type="synonym">Common thornapple</name>
    <dbReference type="NCBI Taxonomy" id="4076"/>
    <lineage>
        <taxon>Eukaryota</taxon>
        <taxon>Viridiplantae</taxon>
        <taxon>Streptophyta</taxon>
        <taxon>Embryophyta</taxon>
        <taxon>Tracheophyta</taxon>
        <taxon>Spermatophyta</taxon>
        <taxon>Magnoliopsida</taxon>
        <taxon>eudicotyledons</taxon>
        <taxon>Gunneridae</taxon>
        <taxon>Pentapetalae</taxon>
        <taxon>asterids</taxon>
        <taxon>lamiids</taxon>
        <taxon>Solanales</taxon>
        <taxon>Solanaceae</taxon>
        <taxon>Solanoideae</taxon>
        <taxon>Datureae</taxon>
        <taxon>Datura</taxon>
    </lineage>
</organism>
<dbReference type="InterPro" id="IPR001077">
    <property type="entry name" value="COMT_C"/>
</dbReference>
<sequence>MALPNDNIGDKTREVLAAQAHIWYHTFSFINSMSLKCAIQLGIPDIIHSHGRAMTLSDLVNALPINNNKAKHHDCIYRLMRILIHAGFFIKIKINEEQEEEGYLLTPISRLLLKDEPNLSMIPILQAMLDPIMTNPWHSLSQWIQNGGDDQPSPFATTHGKPIYEYAGDDARFNCLFNEGLASDARSVTSVVIEHCKGVFEGSKSLVDVGGGTGTMAKAISNEFPELECSVFDLPHVIKGSEGSKNLRYIEGDMFNSIPSANAILLKMILHNWGDKDCIKILKKCKEAIPSKENGGKVIIIDGVLMEHNLQKRDHKSYETQLFIDMLMMVSFSGKERSQQEWAKLFSNAGFSDYKIFPILGLRSVIEVYP</sequence>
<protein>
    <submittedName>
        <fullName evidence="7">Uncharacterized protein</fullName>
    </submittedName>
</protein>
<evidence type="ECO:0000259" key="6">
    <source>
        <dbReference type="Pfam" id="PF08100"/>
    </source>
</evidence>
<dbReference type="InterPro" id="IPR036388">
    <property type="entry name" value="WH-like_DNA-bd_sf"/>
</dbReference>
<dbReference type="Proteomes" id="UP000823775">
    <property type="component" value="Unassembled WGS sequence"/>
</dbReference>
<dbReference type="SUPFAM" id="SSF53335">
    <property type="entry name" value="S-adenosyl-L-methionine-dependent methyltransferases"/>
    <property type="match status" value="1"/>
</dbReference>
<comment type="caution">
    <text evidence="7">The sequence shown here is derived from an EMBL/GenBank/DDBJ whole genome shotgun (WGS) entry which is preliminary data.</text>
</comment>
<evidence type="ECO:0000256" key="1">
    <source>
        <dbReference type="ARBA" id="ARBA00022603"/>
    </source>
</evidence>
<dbReference type="Pfam" id="PF08100">
    <property type="entry name" value="Dimerisation"/>
    <property type="match status" value="1"/>
</dbReference>
<name>A0ABS8SMF8_DATST</name>
<evidence type="ECO:0000256" key="4">
    <source>
        <dbReference type="ARBA" id="ARBA00034481"/>
    </source>
</evidence>
<comment type="similarity">
    <text evidence="4">Belongs to the class I-like SAM-binding methyltransferase superfamily. Cation-independent O-methyltransferase family. COMT subfamily.</text>
</comment>
<accession>A0ABS8SMF8</accession>
<dbReference type="InterPro" id="IPR012967">
    <property type="entry name" value="COMT_dimerisation"/>
</dbReference>
<evidence type="ECO:0000256" key="2">
    <source>
        <dbReference type="ARBA" id="ARBA00022679"/>
    </source>
</evidence>
<keyword evidence="3" id="KW-0949">S-adenosyl-L-methionine</keyword>
<dbReference type="Pfam" id="PF00891">
    <property type="entry name" value="Methyltransf_2"/>
    <property type="match status" value="1"/>
</dbReference>
<keyword evidence="8" id="KW-1185">Reference proteome</keyword>
<evidence type="ECO:0000259" key="5">
    <source>
        <dbReference type="Pfam" id="PF00891"/>
    </source>
</evidence>
<dbReference type="Gene3D" id="1.10.10.10">
    <property type="entry name" value="Winged helix-like DNA-binding domain superfamily/Winged helix DNA-binding domain"/>
    <property type="match status" value="1"/>
</dbReference>
<dbReference type="InterPro" id="IPR029063">
    <property type="entry name" value="SAM-dependent_MTases_sf"/>
</dbReference>